<dbReference type="SUPFAM" id="SSF47413">
    <property type="entry name" value="lambda repressor-like DNA-binding domains"/>
    <property type="match status" value="1"/>
</dbReference>
<protein>
    <submittedName>
        <fullName evidence="2">Repressor protein</fullName>
    </submittedName>
</protein>
<proteinExistence type="predicted"/>
<dbReference type="CDD" id="cd00093">
    <property type="entry name" value="HTH_XRE"/>
    <property type="match status" value="1"/>
</dbReference>
<reference evidence="2" key="1">
    <citation type="journal article" date="2021" name="Proc. Natl. Acad. Sci. U.S.A.">
        <title>A Catalog of Tens of Thousands of Viruses from Human Metagenomes Reveals Hidden Associations with Chronic Diseases.</title>
        <authorList>
            <person name="Tisza M.J."/>
            <person name="Buck C.B."/>
        </authorList>
    </citation>
    <scope>NUCLEOTIDE SEQUENCE</scope>
    <source>
        <strain evidence="2">Ctxi06</strain>
    </source>
</reference>
<organism evidence="2">
    <name type="scientific">Myoviridae sp. ctxi06</name>
    <dbReference type="NCBI Taxonomy" id="2826713"/>
    <lineage>
        <taxon>Viruses</taxon>
        <taxon>Duplodnaviria</taxon>
        <taxon>Heunggongvirae</taxon>
        <taxon>Uroviricota</taxon>
        <taxon>Caudoviricetes</taxon>
    </lineage>
</organism>
<evidence type="ECO:0000259" key="1">
    <source>
        <dbReference type="PROSITE" id="PS50943"/>
    </source>
</evidence>
<sequence length="75" mass="8342">MYNSQEIAQRIKGRAKQQGKPLKDVLAACELGVNTVNKISRGTDILTLNFAKIADYLDCSVDYLLGRTDNPEINK</sequence>
<dbReference type="PROSITE" id="PS50943">
    <property type="entry name" value="HTH_CROC1"/>
    <property type="match status" value="1"/>
</dbReference>
<name>A0A8S5R1Y0_9CAUD</name>
<evidence type="ECO:0000313" key="2">
    <source>
        <dbReference type="EMBL" id="DAE25486.1"/>
    </source>
</evidence>
<dbReference type="InterPro" id="IPR001387">
    <property type="entry name" value="Cro/C1-type_HTH"/>
</dbReference>
<dbReference type="GO" id="GO:0003677">
    <property type="term" value="F:DNA binding"/>
    <property type="evidence" value="ECO:0007669"/>
    <property type="project" value="InterPro"/>
</dbReference>
<accession>A0A8S5R1Y0</accession>
<dbReference type="InterPro" id="IPR010982">
    <property type="entry name" value="Lambda_DNA-bd_dom_sf"/>
</dbReference>
<dbReference type="Gene3D" id="1.10.260.40">
    <property type="entry name" value="lambda repressor-like DNA-binding domains"/>
    <property type="match status" value="1"/>
</dbReference>
<dbReference type="EMBL" id="BK015798">
    <property type="protein sequence ID" value="DAE25486.1"/>
    <property type="molecule type" value="Genomic_DNA"/>
</dbReference>
<feature type="domain" description="HTH cro/C1-type" evidence="1">
    <location>
        <begin position="52"/>
        <end position="64"/>
    </location>
</feature>